<reference evidence="3 4" key="1">
    <citation type="submission" date="2018-11" db="EMBL/GenBank/DDBJ databases">
        <title>Draft genome sequence of Ferruginibacter sp. BO-59.</title>
        <authorList>
            <person name="Im W.T."/>
        </authorList>
    </citation>
    <scope>NUCLEOTIDE SEQUENCE [LARGE SCALE GENOMIC DNA]</scope>
    <source>
        <strain evidence="3 4">BO-59</strain>
    </source>
</reference>
<dbReference type="Gene3D" id="3.30.540.30">
    <property type="match status" value="2"/>
</dbReference>
<organism evidence="3 4">
    <name type="scientific">Hanamia caeni</name>
    <dbReference type="NCBI Taxonomy" id="2294116"/>
    <lineage>
        <taxon>Bacteria</taxon>
        <taxon>Pseudomonadati</taxon>
        <taxon>Bacteroidota</taxon>
        <taxon>Chitinophagia</taxon>
        <taxon>Chitinophagales</taxon>
        <taxon>Chitinophagaceae</taxon>
        <taxon>Hanamia</taxon>
    </lineage>
</organism>
<protein>
    <submittedName>
        <fullName evidence="3">Dihydrofolate reductase</fullName>
    </submittedName>
</protein>
<comment type="caution">
    <text evidence="3">The sequence shown here is derived from an EMBL/GenBank/DDBJ whole genome shotgun (WGS) entry which is preliminary data.</text>
</comment>
<dbReference type="PANTHER" id="PTHR23422:SF11">
    <property type="entry name" value="DIPEPTIDYL PEPTIDASE 3"/>
    <property type="match status" value="1"/>
</dbReference>
<proteinExistence type="predicted"/>
<dbReference type="PANTHER" id="PTHR23422">
    <property type="entry name" value="DIPEPTIDYL PEPTIDASE III-RELATED"/>
    <property type="match status" value="1"/>
</dbReference>
<accession>A0A3M9ND52</accession>
<dbReference type="GO" id="GO:0016787">
    <property type="term" value="F:hydrolase activity"/>
    <property type="evidence" value="ECO:0007669"/>
    <property type="project" value="UniProtKB-KW"/>
</dbReference>
<evidence type="ECO:0000313" key="4">
    <source>
        <dbReference type="Proteomes" id="UP000267223"/>
    </source>
</evidence>
<dbReference type="Proteomes" id="UP000267223">
    <property type="component" value="Unassembled WGS sequence"/>
</dbReference>
<dbReference type="EMBL" id="RJJR01000009">
    <property type="protein sequence ID" value="RNI35719.1"/>
    <property type="molecule type" value="Genomic_DNA"/>
</dbReference>
<dbReference type="RefSeq" id="WP_123120999.1">
    <property type="nucleotide sequence ID" value="NZ_RJJR01000009.1"/>
</dbReference>
<keyword evidence="2" id="KW-0378">Hydrolase</keyword>
<dbReference type="PROSITE" id="PS51257">
    <property type="entry name" value="PROKAR_LIPOPROTEIN"/>
    <property type="match status" value="1"/>
</dbReference>
<dbReference type="InterPro" id="IPR039461">
    <property type="entry name" value="Peptidase_M49"/>
</dbReference>
<gene>
    <name evidence="3" type="ORF">EFY79_12225</name>
</gene>
<dbReference type="GO" id="GO:0046872">
    <property type="term" value="F:metal ion binding"/>
    <property type="evidence" value="ECO:0007669"/>
    <property type="project" value="UniProtKB-KW"/>
</dbReference>
<dbReference type="AlphaFoldDB" id="A0A3M9ND52"/>
<sequence>MPATKIFLIACLIVFITSCNNNGTKSESRNASDSATATVSYDTSFQVAAQSFADIQVLRYEAPGFNQLSLQQKQLAYYLYEAALAGRDIFYDQKSKYGIMLRKTLEAMYTTYTGDKTSEDWKKFETYCGRFWFSNGNHHHYSNDKFLPECSSDYFISVAKASDSTLFPKNAGESMDAFLARIKPIIYDPKIEPKLVDLDPNVDNVKASSVNFYEGVTQKEVEDFYAKFDSKGNQPQWGLNSKVIKDSLGKVVEKVWKAGGMYSSAIEKIIGWLEKAITVAEDANQKAALQLLVQYYKTGDLHTWDDYNIAWVKDINSRLDAVNGFIEVYFDPLARKGSWESVVSMKDLAATKTIEKIASQAQWFEDHSPILPEDKKKNVKGIIAKAITVIVEGGSATPSTPIGINLPNNEWIRQQHGSKSVSLSNIVHAYNVAGASSGMLDEFALNDSVKNNIKKWGSLAADLHTDMHEAIGHASGQLNPGVATPDKTLKTYASALEEARADLVGLYFIMDPKLIELGVMPTLDVGKAEYDSYMMNGLMTQLVRLNPGANLEEAHMRNRQLNAMWAYEKGKKDNVVEFVKKDGKTYVKINDYNKLRELFGQLLREIQRIKSQGDYQAGKNLIETYGVKVDPALHKEVLERYKKLNIKPYKGFIQPKLVPVMDGDKIADVKIEYPTNFFDQMIEYGKDYSFLPLDN</sequence>
<dbReference type="OrthoDB" id="9812747at2"/>
<evidence type="ECO:0000313" key="3">
    <source>
        <dbReference type="EMBL" id="RNI35719.1"/>
    </source>
</evidence>
<keyword evidence="4" id="KW-1185">Reference proteome</keyword>
<evidence type="ECO:0000256" key="1">
    <source>
        <dbReference type="ARBA" id="ARBA00022723"/>
    </source>
</evidence>
<name>A0A3M9ND52_9BACT</name>
<evidence type="ECO:0000256" key="2">
    <source>
        <dbReference type="ARBA" id="ARBA00022801"/>
    </source>
</evidence>
<keyword evidence="1" id="KW-0479">Metal-binding</keyword>
<dbReference type="Pfam" id="PF03571">
    <property type="entry name" value="Peptidase_M49"/>
    <property type="match status" value="2"/>
</dbReference>